<dbReference type="GO" id="GO:0005829">
    <property type="term" value="C:cytosol"/>
    <property type="evidence" value="ECO:0007669"/>
    <property type="project" value="UniProtKB-SubCell"/>
</dbReference>
<keyword evidence="12 18" id="KW-0833">Ubl conjugation pathway</keyword>
<dbReference type="InterPro" id="IPR039795">
    <property type="entry name" value="LTN1/Rkr1"/>
</dbReference>
<evidence type="ECO:0000256" key="13">
    <source>
        <dbReference type="ARBA" id="ARBA00022833"/>
    </source>
</evidence>
<comment type="subunit">
    <text evidence="16">Component of the ribosome quality control complex (RQC), composed of at least the E3 ubiquitin ligase ltn1 and nemf. The complex probably also contains tcf25 as well as vcp/p97 and its ubiquitin-binding cofactors. RQC forms a stable complex with 60S ribosomal subunits.</text>
</comment>
<dbReference type="FunFam" id="3.30.40.10:FF:000038">
    <property type="entry name" value="E3 ubiquitin-protein ligase listerin"/>
    <property type="match status" value="1"/>
</dbReference>
<dbReference type="Proteomes" id="UP001432322">
    <property type="component" value="Unassembled WGS sequence"/>
</dbReference>
<evidence type="ECO:0000313" key="21">
    <source>
        <dbReference type="Proteomes" id="UP001432322"/>
    </source>
</evidence>
<comment type="function">
    <text evidence="15">E3 ubiquitin-protein ligase. Component of the ribosome quality control complex (RQC), a ribosome-associated complex that mediates ubiquitination and extraction of incompletely synthesized nascent chains for proteasomal degradation. Ubiquitination leads to vcp/p97 recruitment for extraction and degradation of the incomplete translation product.</text>
</comment>
<evidence type="ECO:0000259" key="19">
    <source>
        <dbReference type="PROSITE" id="PS50089"/>
    </source>
</evidence>
<dbReference type="EMBL" id="BTSY01000005">
    <property type="protein sequence ID" value="GMT27761.1"/>
    <property type="molecule type" value="Genomic_DNA"/>
</dbReference>
<comment type="caution">
    <text evidence="20">The sequence shown here is derived from an EMBL/GenBank/DDBJ whole genome shotgun (WGS) entry which is preliminary data.</text>
</comment>
<evidence type="ECO:0000313" key="20">
    <source>
        <dbReference type="EMBL" id="GMT27761.1"/>
    </source>
</evidence>
<dbReference type="Pfam" id="PF23009">
    <property type="entry name" value="UBC_like"/>
    <property type="match status" value="1"/>
</dbReference>
<evidence type="ECO:0000256" key="5">
    <source>
        <dbReference type="ARBA" id="ARBA00012483"/>
    </source>
</evidence>
<dbReference type="Gene3D" id="3.30.40.10">
    <property type="entry name" value="Zinc/RING finger domain, C3HC4 (zinc finger)"/>
    <property type="match status" value="1"/>
</dbReference>
<evidence type="ECO:0000256" key="17">
    <source>
        <dbReference type="PROSITE-ProRule" id="PRU00175"/>
    </source>
</evidence>
<dbReference type="InterPro" id="IPR013083">
    <property type="entry name" value="Znf_RING/FYVE/PHD"/>
</dbReference>
<evidence type="ECO:0000256" key="11">
    <source>
        <dbReference type="ARBA" id="ARBA00022771"/>
    </source>
</evidence>
<dbReference type="GO" id="GO:0008270">
    <property type="term" value="F:zinc ion binding"/>
    <property type="evidence" value="ECO:0007669"/>
    <property type="project" value="UniProtKB-KW"/>
</dbReference>
<evidence type="ECO:0000256" key="10">
    <source>
        <dbReference type="ARBA" id="ARBA00022737"/>
    </source>
</evidence>
<dbReference type="SMART" id="SM00184">
    <property type="entry name" value="RING"/>
    <property type="match status" value="1"/>
</dbReference>
<evidence type="ECO:0000256" key="9">
    <source>
        <dbReference type="ARBA" id="ARBA00022723"/>
    </source>
</evidence>
<accession>A0AAV5W7E2</accession>
<dbReference type="SUPFAM" id="SSF57850">
    <property type="entry name" value="RING/U-box"/>
    <property type="match status" value="1"/>
</dbReference>
<evidence type="ECO:0000256" key="14">
    <source>
        <dbReference type="ARBA" id="ARBA00032366"/>
    </source>
</evidence>
<evidence type="ECO:0000256" key="12">
    <source>
        <dbReference type="ARBA" id="ARBA00022786"/>
    </source>
</evidence>
<dbReference type="InterPro" id="IPR001841">
    <property type="entry name" value="Znf_RING"/>
</dbReference>
<gene>
    <name evidence="20" type="ORF">PFISCL1PPCAC_19058</name>
</gene>
<dbReference type="CDD" id="cd16491">
    <property type="entry name" value="RING-CH-C4HC3_LTN1"/>
    <property type="match status" value="1"/>
</dbReference>
<keyword evidence="7" id="KW-0963">Cytoplasm</keyword>
<evidence type="ECO:0000256" key="6">
    <source>
        <dbReference type="ARBA" id="ARBA00017157"/>
    </source>
</evidence>
<dbReference type="EC" id="2.3.2.27" evidence="5 18"/>
<keyword evidence="8 18" id="KW-0808">Transferase</keyword>
<dbReference type="GO" id="GO:0072344">
    <property type="term" value="P:rescue of stalled ribosome"/>
    <property type="evidence" value="ECO:0007669"/>
    <property type="project" value="UniProtKB-UniRule"/>
</dbReference>
<dbReference type="PANTHER" id="PTHR12389:SF0">
    <property type="entry name" value="E3 UBIQUITIN-PROTEIN LIGASE LISTERIN"/>
    <property type="match status" value="1"/>
</dbReference>
<keyword evidence="9 18" id="KW-0479">Metal-binding</keyword>
<keyword evidence="10" id="KW-0677">Repeat</keyword>
<comment type="catalytic activity">
    <reaction evidence="1 18">
        <text>S-ubiquitinyl-[E2 ubiquitin-conjugating enzyme]-L-cysteine + [acceptor protein]-L-lysine = [E2 ubiquitin-conjugating enzyme]-L-cysteine + N(6)-ubiquitinyl-[acceptor protein]-L-lysine.</text>
        <dbReference type="EC" id="2.3.2.27"/>
    </reaction>
</comment>
<evidence type="ECO:0000256" key="8">
    <source>
        <dbReference type="ARBA" id="ARBA00022679"/>
    </source>
</evidence>
<dbReference type="InterPro" id="IPR039804">
    <property type="entry name" value="RING-CH-C4HC3_LTN1"/>
</dbReference>
<evidence type="ECO:0000256" key="2">
    <source>
        <dbReference type="ARBA" id="ARBA00004514"/>
    </source>
</evidence>
<sequence length="1106" mass="122102">LPLFSSLCSLVDISARPSFISSWFAALQTNGIPTKEAILYTGDCIKFVLALLECPTVEETTEALQMIFFLVSQSSSSDPSTLQSLIVWSIPRINPAKLHFFLEEVIRRCFEKLPSSTALLSSLLSLHNDHLLFAWKYLHQNGFTPLPIHLLADAGDDQLLSLNASIDLLDRMEEIGDSSLAPLYSRVHSLLPSSSAPREKPLPYSPLVPAILSSMSDDGLAVMVANTEKEDRLKCVEAWTKLGDVQTTIRLYRLMGEEKREVEKKLLDVHPPLELLAKLASSSEFSPQFAREVAIRVIKVYVTQSLSDTKAVYLSPSTRPIVHRLDVAHTLSLITDQVATSSAPLKVSSFRSMATLIFDLVDNGMNLVEEKSFFTHLIAILVTLNEELTHHSLLSHYWPTSSIDILPYRPAAETSNHLALMERINKMLALYLALYVHRPCSSSSSLLLLPIIILSSAIKLTRSSLLAFLPKAEDEDELMSYAEEMIESGGSGVSVEGILSLLSLSSPLNRPLLIHFLRPLTRFIKSGAVQAEIDSPFSALPTTGLTLPLEVARQLFYSRKVDQALRTISNHSQSKEAEGQELFTLECDDAHFSLSMSALTGANQYLSEKRMEEGEGGEEGGAEQLSDAVTDFLNCAVVTAITSVNSDCPSDSKWEEGKRRILAAAAIQLATRMNERKGEEWIDFFLPSITPIVLKIYGEVDLLDGSSLANKLNLFLASHPSLVWDEAWSGKWDKKSLRYDMEMDQAGIPSAIQTVVVRASSVLEGASEMEGEAIVAASAVIAMSALATVSFSSNEEEKGVTVVLPPFMKNLAAKDGWSRCGVLVSCLSLLTPSTVSAEAGDGKGESTVERSVMCDAMAPFISKCLSTIVSKTEEQSDKIPQRFFVEKPVPSVNYLLHWSSYLLRETFSAFPAIVKMWYTGLPRSASTLVNRFISSKLSDILIDYEITQVMEGDLPEKYKNDQATPTIRRHASEILLDYIMEDTRMRMVIKLPSAWPLLAPDVSVEGSIVGSQDSRKWMLQLNSQLHRNASVLSALSAWLKHAGAKVEGAESCSICMSIVAPQTKQLPKARCRTCNNRFHSSCLYKWFESSNQSTCPLCRTDFTDHS</sequence>
<dbReference type="SMART" id="SM01197">
    <property type="entry name" value="FANCL_C"/>
    <property type="match status" value="1"/>
</dbReference>
<feature type="domain" description="RING-type" evidence="19">
    <location>
        <begin position="1052"/>
        <end position="1099"/>
    </location>
</feature>
<organism evidence="20 21">
    <name type="scientific">Pristionchus fissidentatus</name>
    <dbReference type="NCBI Taxonomy" id="1538716"/>
    <lineage>
        <taxon>Eukaryota</taxon>
        <taxon>Metazoa</taxon>
        <taxon>Ecdysozoa</taxon>
        <taxon>Nematoda</taxon>
        <taxon>Chromadorea</taxon>
        <taxon>Rhabditida</taxon>
        <taxon>Rhabditina</taxon>
        <taxon>Diplogasteromorpha</taxon>
        <taxon>Diplogasteroidea</taxon>
        <taxon>Neodiplogasteridae</taxon>
        <taxon>Pristionchus</taxon>
    </lineage>
</organism>
<evidence type="ECO:0000256" key="18">
    <source>
        <dbReference type="RuleBase" id="RU367090"/>
    </source>
</evidence>
<dbReference type="PROSITE" id="PS50089">
    <property type="entry name" value="ZF_RING_2"/>
    <property type="match status" value="1"/>
</dbReference>
<dbReference type="GO" id="GO:1990112">
    <property type="term" value="C:RQC complex"/>
    <property type="evidence" value="ECO:0007669"/>
    <property type="project" value="UniProtKB-UniRule"/>
</dbReference>
<dbReference type="SMART" id="SM00744">
    <property type="entry name" value="RINGv"/>
    <property type="match status" value="1"/>
</dbReference>
<comment type="pathway">
    <text evidence="3 18">Protein modification; protein ubiquitination.</text>
</comment>
<keyword evidence="21" id="KW-1185">Reference proteome</keyword>
<dbReference type="AlphaFoldDB" id="A0AAV5W7E2"/>
<dbReference type="PANTHER" id="PTHR12389">
    <property type="entry name" value="ZINC FINGER PROTEIN 294"/>
    <property type="match status" value="1"/>
</dbReference>
<dbReference type="GO" id="GO:0061630">
    <property type="term" value="F:ubiquitin protein ligase activity"/>
    <property type="evidence" value="ECO:0007669"/>
    <property type="project" value="UniProtKB-UniRule"/>
</dbReference>
<evidence type="ECO:0000256" key="3">
    <source>
        <dbReference type="ARBA" id="ARBA00004906"/>
    </source>
</evidence>
<dbReference type="InterPro" id="IPR011016">
    <property type="entry name" value="Znf_RING-CH"/>
</dbReference>
<dbReference type="InterPro" id="IPR054478">
    <property type="entry name" value="LTN1_UBC"/>
</dbReference>
<reference evidence="20" key="1">
    <citation type="submission" date="2023-10" db="EMBL/GenBank/DDBJ databases">
        <title>Genome assembly of Pristionchus species.</title>
        <authorList>
            <person name="Yoshida K."/>
            <person name="Sommer R.J."/>
        </authorList>
    </citation>
    <scope>NUCLEOTIDE SEQUENCE</scope>
    <source>
        <strain evidence="20">RS5133</strain>
    </source>
</reference>
<evidence type="ECO:0000256" key="4">
    <source>
        <dbReference type="ARBA" id="ARBA00007997"/>
    </source>
</evidence>
<dbReference type="Pfam" id="PF13639">
    <property type="entry name" value="zf-RING_2"/>
    <property type="match status" value="1"/>
</dbReference>
<feature type="non-terminal residue" evidence="20">
    <location>
        <position position="1"/>
    </location>
</feature>
<evidence type="ECO:0000256" key="1">
    <source>
        <dbReference type="ARBA" id="ARBA00000900"/>
    </source>
</evidence>
<proteinExistence type="inferred from homology"/>
<keyword evidence="13 18" id="KW-0862">Zinc</keyword>
<dbReference type="GO" id="GO:0043023">
    <property type="term" value="F:ribosomal large subunit binding"/>
    <property type="evidence" value="ECO:0007669"/>
    <property type="project" value="TreeGrafter"/>
</dbReference>
<comment type="subcellular location">
    <subcellularLocation>
        <location evidence="2">Cytoplasm</location>
        <location evidence="2">Cytosol</location>
    </subcellularLocation>
</comment>
<dbReference type="GO" id="GO:1990116">
    <property type="term" value="P:ribosome-associated ubiquitin-dependent protein catabolic process"/>
    <property type="evidence" value="ECO:0007669"/>
    <property type="project" value="UniProtKB-UniRule"/>
</dbReference>
<name>A0AAV5W7E2_9BILA</name>
<protein>
    <recommendedName>
        <fullName evidence="6 18">E3 ubiquitin-protein ligase listerin</fullName>
        <ecNumber evidence="5 18">2.3.2.27</ecNumber>
    </recommendedName>
    <alternativeName>
        <fullName evidence="14 18">RING-type E3 ubiquitin transferase listerin</fullName>
    </alternativeName>
</protein>
<evidence type="ECO:0000256" key="15">
    <source>
        <dbReference type="ARBA" id="ARBA00053497"/>
    </source>
</evidence>
<comment type="similarity">
    <text evidence="4 18">Belongs to the LTN1 family.</text>
</comment>
<keyword evidence="11 17" id="KW-0863">Zinc-finger</keyword>
<evidence type="ECO:0000256" key="16">
    <source>
        <dbReference type="ARBA" id="ARBA00065062"/>
    </source>
</evidence>
<evidence type="ECO:0000256" key="7">
    <source>
        <dbReference type="ARBA" id="ARBA00022490"/>
    </source>
</evidence>